<gene>
    <name evidence="1" type="ORF">PFLUV_G00169380</name>
</gene>
<sequence length="72" mass="8087">METAVRKCLFLSVSDGDNAGDPDLVTYAVVKKQRKKKEPDRSVASSKQRLTDDSVIYSSVYLQQATYTQLKD</sequence>
<evidence type="ECO:0000313" key="1">
    <source>
        <dbReference type="EMBL" id="KAF1380950.1"/>
    </source>
</evidence>
<dbReference type="AlphaFoldDB" id="A0A6A5EJ73"/>
<comment type="caution">
    <text evidence="1">The sequence shown here is derived from an EMBL/GenBank/DDBJ whole genome shotgun (WGS) entry which is preliminary data.</text>
</comment>
<accession>A0A6A5EJ73</accession>
<protein>
    <submittedName>
        <fullName evidence="1">Uncharacterized protein</fullName>
    </submittedName>
</protein>
<keyword evidence="2" id="KW-1185">Reference proteome</keyword>
<dbReference type="EMBL" id="VHII01000014">
    <property type="protein sequence ID" value="KAF1380950.1"/>
    <property type="molecule type" value="Genomic_DNA"/>
</dbReference>
<organism evidence="1 2">
    <name type="scientific">Perca fluviatilis</name>
    <name type="common">European perch</name>
    <dbReference type="NCBI Taxonomy" id="8168"/>
    <lineage>
        <taxon>Eukaryota</taxon>
        <taxon>Metazoa</taxon>
        <taxon>Chordata</taxon>
        <taxon>Craniata</taxon>
        <taxon>Vertebrata</taxon>
        <taxon>Euteleostomi</taxon>
        <taxon>Actinopterygii</taxon>
        <taxon>Neopterygii</taxon>
        <taxon>Teleostei</taxon>
        <taxon>Neoteleostei</taxon>
        <taxon>Acanthomorphata</taxon>
        <taxon>Eupercaria</taxon>
        <taxon>Perciformes</taxon>
        <taxon>Percoidei</taxon>
        <taxon>Percidae</taxon>
        <taxon>Percinae</taxon>
        <taxon>Perca</taxon>
    </lineage>
</organism>
<evidence type="ECO:0000313" key="2">
    <source>
        <dbReference type="Proteomes" id="UP000465112"/>
    </source>
</evidence>
<reference evidence="1 2" key="1">
    <citation type="submission" date="2019-06" db="EMBL/GenBank/DDBJ databases">
        <title>A chromosome-scale genome assembly of the European perch, Perca fluviatilis.</title>
        <authorList>
            <person name="Roques C."/>
            <person name="Zahm M."/>
            <person name="Cabau C."/>
            <person name="Klopp C."/>
            <person name="Bouchez O."/>
            <person name="Donnadieu C."/>
            <person name="Kuhl H."/>
            <person name="Gislard M."/>
            <person name="Guendouz S."/>
            <person name="Journot L."/>
            <person name="Haffray P."/>
            <person name="Bestin A."/>
            <person name="Morvezen R."/>
            <person name="Feron R."/>
            <person name="Wen M."/>
            <person name="Jouanno E."/>
            <person name="Herpin A."/>
            <person name="Schartl M."/>
            <person name="Postlethwait J."/>
            <person name="Schaerlinger B."/>
            <person name="Chardard D."/>
            <person name="Lecocq T."/>
            <person name="Poncet C."/>
            <person name="Jaffrelo L."/>
            <person name="Lampietro C."/>
            <person name="Guiguen Y."/>
        </authorList>
    </citation>
    <scope>NUCLEOTIDE SEQUENCE [LARGE SCALE GENOMIC DNA]</scope>
    <source>
        <tissue evidence="1">Blood</tissue>
    </source>
</reference>
<name>A0A6A5EJ73_PERFL</name>
<proteinExistence type="predicted"/>
<dbReference type="Proteomes" id="UP000465112">
    <property type="component" value="Chromosome 14"/>
</dbReference>